<dbReference type="PANTHER" id="PTHR45615:SF40">
    <property type="entry name" value="MYOSIN HEAVY CHAIN, NON-MUSCLE"/>
    <property type="match status" value="1"/>
</dbReference>
<feature type="region of interest" description="Disordered" evidence="2">
    <location>
        <begin position="182"/>
        <end position="226"/>
    </location>
</feature>
<evidence type="ECO:0000256" key="2">
    <source>
        <dbReference type="SAM" id="MobiDB-lite"/>
    </source>
</evidence>
<comment type="caution">
    <text evidence="3">The sequence shown here is derived from an EMBL/GenBank/DDBJ whole genome shotgun (WGS) entry which is preliminary data.</text>
</comment>
<dbReference type="PANTHER" id="PTHR45615">
    <property type="entry name" value="MYOSIN HEAVY CHAIN, NON-MUSCLE"/>
    <property type="match status" value="1"/>
</dbReference>
<dbReference type="GO" id="GO:0000146">
    <property type="term" value="F:microfilament motor activity"/>
    <property type="evidence" value="ECO:0007669"/>
    <property type="project" value="TreeGrafter"/>
</dbReference>
<keyword evidence="1" id="KW-0175">Coiled coil</keyword>
<feature type="non-terminal residue" evidence="3">
    <location>
        <position position="1"/>
    </location>
</feature>
<keyword evidence="4" id="KW-1185">Reference proteome</keyword>
<dbReference type="AlphaFoldDB" id="A0A433QGX2"/>
<evidence type="ECO:0000313" key="4">
    <source>
        <dbReference type="Proteomes" id="UP000274822"/>
    </source>
</evidence>
<feature type="region of interest" description="Disordered" evidence="2">
    <location>
        <begin position="264"/>
        <end position="294"/>
    </location>
</feature>
<reference evidence="3 4" key="1">
    <citation type="journal article" date="2018" name="New Phytol.">
        <title>Phylogenomics of Endogonaceae and evolution of mycorrhizas within Mucoromycota.</title>
        <authorList>
            <person name="Chang Y."/>
            <person name="Desiro A."/>
            <person name="Na H."/>
            <person name="Sandor L."/>
            <person name="Lipzen A."/>
            <person name="Clum A."/>
            <person name="Barry K."/>
            <person name="Grigoriev I.V."/>
            <person name="Martin F.M."/>
            <person name="Stajich J.E."/>
            <person name="Smith M.E."/>
            <person name="Bonito G."/>
            <person name="Spatafora J.W."/>
        </authorList>
    </citation>
    <scope>NUCLEOTIDE SEQUENCE [LARGE SCALE GENOMIC DNA]</scope>
    <source>
        <strain evidence="3 4">AD002</strain>
    </source>
</reference>
<evidence type="ECO:0000256" key="1">
    <source>
        <dbReference type="SAM" id="Coils"/>
    </source>
</evidence>
<dbReference type="GO" id="GO:0005737">
    <property type="term" value="C:cytoplasm"/>
    <property type="evidence" value="ECO:0007669"/>
    <property type="project" value="TreeGrafter"/>
</dbReference>
<proteinExistence type="predicted"/>
<accession>A0A433QGX2</accession>
<feature type="region of interest" description="Disordered" evidence="2">
    <location>
        <begin position="393"/>
        <end position="417"/>
    </location>
</feature>
<sequence>RLSTRSAVPTRRNLSTSVLFVRIYVRTAISKSDYKPIGQGWERRLHKRLKTMAEEGKLESSCGGTKFALADTLKKILDRDAKHASIVYKKAITEVMSHEQLRRRRRSSIYTRRHTLYPGDNKASQLITVRKQLQSTPTENFGAKWIRMTKVQLEELQRQLAKRQTVEPRTLDRLAHLKEDLDHANIEKEETSRELEEQLPEVGEAGSGEAGGAKSRLEKDTNCHNSTSLAQLEAVVGGRPGVRLHFENDGPDLAEDSWMDGETSLTVHDEPHSSPARDVSDDDGDNMHMEDSQQPQYQELPLLRFPVHLQPLDRPATVDSTLINSVLTLPDGTLLEPPATPLYDYWDDLQARRSQFDALQLHLSQTQFERSQVQAALDRKVAFLEGLLQSTADELGDTENDSEDSSSGQNRNTEDEMQARVVRRIRRLIRYCNAVEDRAGALENRCCDAEIDIRENANILRDMFVRLPPAEEQDDVNSIPPADLTLLRSTFLSRIDNIVSSRDVARSLERDLRGKITEMCARNERERYEVTRAHAEEMERMREAMKMVFEEKDCKIGETIKRCGELLVAKEGEVIELRRQCEGLVEARDGLAVASEVLSMRLEQLDVEICEERGVWGRKENELRMEAEKEAQEKEIMRLETEDLRGQLLLEREEWLWVVNEREVAERERRKDMERMIGMVREEAETLKASLADTERVRSETHGELIDERKIHEELKEQIGKKKLSIAYMEMRVGEVRREAEKERHVQEELVKSAAADVEALQETVERLEGELREVADRAGVAEENHQRAVKEIYTRLEKAQIELTEVVTVRDRVLEELEGERKSRTMEVLRLEDMNERLVNAKRVIEANLEVVRKQRDCHFKNIDTLNAQLTNEQNRTKARLTQLATLKRLVLKSFERIEDVDKYREEIAELVFRPTNKTSRVTASCRPRLRLS</sequence>
<gene>
    <name evidence="3" type="ORF">BC938DRAFT_481191</name>
</gene>
<protein>
    <submittedName>
        <fullName evidence="3">Uncharacterized protein</fullName>
    </submittedName>
</protein>
<dbReference type="GO" id="GO:0051015">
    <property type="term" value="F:actin filament binding"/>
    <property type="evidence" value="ECO:0007669"/>
    <property type="project" value="TreeGrafter"/>
</dbReference>
<evidence type="ECO:0000313" key="3">
    <source>
        <dbReference type="EMBL" id="RUS28994.1"/>
    </source>
</evidence>
<feature type="coiled-coil region" evidence="1">
    <location>
        <begin position="751"/>
        <end position="856"/>
    </location>
</feature>
<dbReference type="Proteomes" id="UP000274822">
    <property type="component" value="Unassembled WGS sequence"/>
</dbReference>
<dbReference type="EMBL" id="RBNJ01005805">
    <property type="protein sequence ID" value="RUS28994.1"/>
    <property type="molecule type" value="Genomic_DNA"/>
</dbReference>
<dbReference type="GO" id="GO:0032982">
    <property type="term" value="C:myosin filament"/>
    <property type="evidence" value="ECO:0007669"/>
    <property type="project" value="TreeGrafter"/>
</dbReference>
<feature type="compositionally biased region" description="Basic and acidic residues" evidence="2">
    <location>
        <begin position="182"/>
        <end position="196"/>
    </location>
</feature>
<name>A0A433QGX2_9FUNG</name>
<organism evidence="3 4">
    <name type="scientific">Jimgerdemannia flammicorona</name>
    <dbReference type="NCBI Taxonomy" id="994334"/>
    <lineage>
        <taxon>Eukaryota</taxon>
        <taxon>Fungi</taxon>
        <taxon>Fungi incertae sedis</taxon>
        <taxon>Mucoromycota</taxon>
        <taxon>Mucoromycotina</taxon>
        <taxon>Endogonomycetes</taxon>
        <taxon>Endogonales</taxon>
        <taxon>Endogonaceae</taxon>
        <taxon>Jimgerdemannia</taxon>
    </lineage>
</organism>
<dbReference type="GO" id="GO:0016460">
    <property type="term" value="C:myosin II complex"/>
    <property type="evidence" value="ECO:0007669"/>
    <property type="project" value="TreeGrafter"/>
</dbReference>
<feature type="compositionally biased region" description="Acidic residues" evidence="2">
    <location>
        <begin position="394"/>
        <end position="404"/>
    </location>
</feature>